<reference evidence="3" key="1">
    <citation type="submission" date="2015-09" db="EMBL/GenBank/DDBJ databases">
        <authorList>
            <consortium name="Pathogen Informatics"/>
        </authorList>
    </citation>
    <scope>NUCLEOTIDE SEQUENCE [LARGE SCALE GENOMIC DNA]</scope>
    <source>
        <strain evidence="3">Lake Konstanz</strain>
    </source>
</reference>
<dbReference type="EMBL" id="CYKH01002236">
    <property type="protein sequence ID" value="CUG94337.1"/>
    <property type="molecule type" value="Genomic_DNA"/>
</dbReference>
<evidence type="ECO:0000313" key="3">
    <source>
        <dbReference type="Proteomes" id="UP000051952"/>
    </source>
</evidence>
<dbReference type="AlphaFoldDB" id="A0A0S4JVV9"/>
<name>A0A0S4JVV9_BODSA</name>
<accession>A0A0S4JVV9</accession>
<evidence type="ECO:0000256" key="1">
    <source>
        <dbReference type="SAM" id="MobiDB-lite"/>
    </source>
</evidence>
<sequence>MQNLVYLEAQLAAQAAMRCDYVLLHYEKCADGVPGVAPPQYAVVGKGVPVKLAHQVFIQISFRILRDRIVGLRRQQSVERAGGSRLSASTSRERDCVALFLFLRAYLMQMRQVAAVVEGRSDHSEQLRLKQPATSSRGGGRGGSGGAGAGAVVQSRPKPAESSSTKLPSSQHLRFQLLLEYGIDVQPLLDKHNSQDIKNYCLETCMPSEATEEEFLLQMSSPSEMAQTCSIM</sequence>
<feature type="region of interest" description="Disordered" evidence="1">
    <location>
        <begin position="124"/>
        <end position="168"/>
    </location>
</feature>
<dbReference type="Proteomes" id="UP000051952">
    <property type="component" value="Unassembled WGS sequence"/>
</dbReference>
<organism evidence="2 3">
    <name type="scientific">Bodo saltans</name>
    <name type="common">Flagellated protozoan</name>
    <dbReference type="NCBI Taxonomy" id="75058"/>
    <lineage>
        <taxon>Eukaryota</taxon>
        <taxon>Discoba</taxon>
        <taxon>Euglenozoa</taxon>
        <taxon>Kinetoplastea</taxon>
        <taxon>Metakinetoplastina</taxon>
        <taxon>Eubodonida</taxon>
        <taxon>Bodonidae</taxon>
        <taxon>Bodo</taxon>
    </lineage>
</organism>
<dbReference type="VEuPathDB" id="TriTrypDB:BSAL_47680"/>
<feature type="compositionally biased region" description="Gly residues" evidence="1">
    <location>
        <begin position="137"/>
        <end position="149"/>
    </location>
</feature>
<dbReference type="OMA" id="SESREHN"/>
<keyword evidence="3" id="KW-1185">Reference proteome</keyword>
<evidence type="ECO:0000313" key="2">
    <source>
        <dbReference type="EMBL" id="CUG94337.1"/>
    </source>
</evidence>
<proteinExistence type="predicted"/>
<dbReference type="OrthoDB" id="245073at2759"/>
<gene>
    <name evidence="2" type="ORF">BSAL_47680</name>
</gene>
<protein>
    <submittedName>
        <fullName evidence="2">Uncharacterized protein</fullName>
    </submittedName>
</protein>